<reference evidence="4" key="1">
    <citation type="journal article" date="2019" name="Int. J. Syst. Evol. Microbiol.">
        <title>The Global Catalogue of Microorganisms (GCM) 10K type strain sequencing project: providing services to taxonomists for standard genome sequencing and annotation.</title>
        <authorList>
            <consortium name="The Broad Institute Genomics Platform"/>
            <consortium name="The Broad Institute Genome Sequencing Center for Infectious Disease"/>
            <person name="Wu L."/>
            <person name="Ma J."/>
        </authorList>
    </citation>
    <scope>NUCLEOTIDE SEQUENCE [LARGE SCALE GENOMIC DNA]</scope>
    <source>
        <strain evidence="4">KCTC 42443</strain>
    </source>
</reference>
<protein>
    <submittedName>
        <fullName evidence="3">Pyrroline-5-carboxylate reductase</fullName>
    </submittedName>
</protein>
<dbReference type="InterPro" id="IPR028939">
    <property type="entry name" value="P5C_Rdtase_cat_N"/>
</dbReference>
<feature type="domain" description="Pyrroline-5-carboxylate reductase catalytic N-terminal" evidence="2">
    <location>
        <begin position="3"/>
        <end position="91"/>
    </location>
</feature>
<comment type="similarity">
    <text evidence="1">Belongs to the pyrroline-5-carboxylate reductase family.</text>
</comment>
<evidence type="ECO:0000313" key="4">
    <source>
        <dbReference type="Proteomes" id="UP000609802"/>
    </source>
</evidence>
<sequence>MERIGFIGTGEIAAAMVTGLTGRGHQITVSDRNAAIAAALAAQFTDVAIAPNEQVVADSDIIFLCLLADVARDVLPDLAFRADQRVISVMVDVPLADLKLLCAPATEISIIIPLPSIAVGGSALPVFPDSAALRTLFGDTDLILPTGAEAALNAHFAATALASPILDQMRAGAAWLAAQTGDETASEQYVATVFAGFLRSMTENPETSFTDLLDSLATEGGLNATLRAHMRKAGAIDALTDGLEALKPRLGLAE</sequence>
<dbReference type="RefSeq" id="WP_191286980.1">
    <property type="nucleotide sequence ID" value="NZ_BNCH01000006.1"/>
</dbReference>
<dbReference type="SUPFAM" id="SSF51735">
    <property type="entry name" value="NAD(P)-binding Rossmann-fold domains"/>
    <property type="match status" value="1"/>
</dbReference>
<evidence type="ECO:0000313" key="3">
    <source>
        <dbReference type="EMBL" id="GHF03503.1"/>
    </source>
</evidence>
<accession>A0ABQ3J808</accession>
<proteinExistence type="inferred from homology"/>
<dbReference type="InterPro" id="IPR036291">
    <property type="entry name" value="NAD(P)-bd_dom_sf"/>
</dbReference>
<gene>
    <name evidence="3" type="ORF">GCM10016455_26020</name>
</gene>
<evidence type="ECO:0000259" key="2">
    <source>
        <dbReference type="Pfam" id="PF03807"/>
    </source>
</evidence>
<dbReference type="Pfam" id="PF03807">
    <property type="entry name" value="F420_oxidored"/>
    <property type="match status" value="1"/>
</dbReference>
<organism evidence="3 4">
    <name type="scientific">Aliiroseovarius zhejiangensis</name>
    <dbReference type="NCBI Taxonomy" id="1632025"/>
    <lineage>
        <taxon>Bacteria</taxon>
        <taxon>Pseudomonadati</taxon>
        <taxon>Pseudomonadota</taxon>
        <taxon>Alphaproteobacteria</taxon>
        <taxon>Rhodobacterales</taxon>
        <taxon>Paracoccaceae</taxon>
        <taxon>Aliiroseovarius</taxon>
    </lineage>
</organism>
<keyword evidence="4" id="KW-1185">Reference proteome</keyword>
<dbReference type="PANTHER" id="PTHR11645">
    <property type="entry name" value="PYRROLINE-5-CARBOXYLATE REDUCTASE"/>
    <property type="match status" value="1"/>
</dbReference>
<evidence type="ECO:0000256" key="1">
    <source>
        <dbReference type="ARBA" id="ARBA00005525"/>
    </source>
</evidence>
<name>A0ABQ3J808_9RHOB</name>
<dbReference type="Proteomes" id="UP000609802">
    <property type="component" value="Unassembled WGS sequence"/>
</dbReference>
<dbReference type="PANTHER" id="PTHR11645:SF13">
    <property type="entry name" value="PYRROLINE-5-CARBOXYLATE REDUCTASE CATALYTIC N-TERMINAL DOMAIN-CONTAINING PROTEIN"/>
    <property type="match status" value="1"/>
</dbReference>
<dbReference type="Gene3D" id="3.40.50.720">
    <property type="entry name" value="NAD(P)-binding Rossmann-like Domain"/>
    <property type="match status" value="1"/>
</dbReference>
<dbReference type="EMBL" id="BNCH01000006">
    <property type="protein sequence ID" value="GHF03503.1"/>
    <property type="molecule type" value="Genomic_DNA"/>
</dbReference>
<comment type="caution">
    <text evidence="3">The sequence shown here is derived from an EMBL/GenBank/DDBJ whole genome shotgun (WGS) entry which is preliminary data.</text>
</comment>